<feature type="transmembrane region" description="Helical" evidence="11">
    <location>
        <begin position="213"/>
        <end position="236"/>
    </location>
</feature>
<evidence type="ECO:0000256" key="6">
    <source>
        <dbReference type="ARBA" id="ARBA00022781"/>
    </source>
</evidence>
<dbReference type="STRING" id="1413210.U472_15080"/>
<dbReference type="RefSeq" id="WP_097017379.1">
    <property type="nucleotide sequence ID" value="NZ_OBDZ01000008.1"/>
</dbReference>
<evidence type="ECO:0000313" key="13">
    <source>
        <dbReference type="EMBL" id="SNY24135.1"/>
    </source>
</evidence>
<feature type="transmembrane region" description="Helical" evidence="11">
    <location>
        <begin position="33"/>
        <end position="53"/>
    </location>
</feature>
<dbReference type="Pfam" id="PF00119">
    <property type="entry name" value="ATP-synt_A"/>
    <property type="match status" value="1"/>
</dbReference>
<dbReference type="SUPFAM" id="SSF81336">
    <property type="entry name" value="F1F0 ATP synthase subunit A"/>
    <property type="match status" value="1"/>
</dbReference>
<dbReference type="HAMAP" id="MF_01393">
    <property type="entry name" value="ATP_synth_a_bact"/>
    <property type="match status" value="1"/>
</dbReference>
<evidence type="ECO:0000256" key="2">
    <source>
        <dbReference type="ARBA" id="ARBA00006810"/>
    </source>
</evidence>
<sequence>MGFINNLIDKMFLEDVNPEAFAPKVYEVAGLPIKSTVITTWVIMAILAIFAWLSTRNLKEKPKALSLQNFAEFIVDSIQGLVDSAMGSGKQKYVPYIGTLILFLAFANLIGIVPGRDLFNLYTPTADLNTTFALALITFIAVHVSGIRAKGIGGYIKDYFEPMPFLVPLNIIGAIADPVSLSFRLFGNMLGGVVIMGLLYSVVGILIPGIASLYFDVFAGVLQAFIFTMLTMTYIATEVD</sequence>
<feature type="transmembrane region" description="Helical" evidence="11">
    <location>
        <begin position="185"/>
        <end position="206"/>
    </location>
</feature>
<dbReference type="GO" id="GO:0042777">
    <property type="term" value="P:proton motive force-driven plasma membrane ATP synthesis"/>
    <property type="evidence" value="ECO:0007669"/>
    <property type="project" value="TreeGrafter"/>
</dbReference>
<keyword evidence="9 11" id="KW-0472">Membrane</keyword>
<keyword evidence="8 11" id="KW-0406">Ion transport</keyword>
<dbReference type="AlphaFoldDB" id="A0A285GL08"/>
<dbReference type="GO" id="GO:0005886">
    <property type="term" value="C:plasma membrane"/>
    <property type="evidence" value="ECO:0007669"/>
    <property type="project" value="UniProtKB-SubCell"/>
</dbReference>
<evidence type="ECO:0000256" key="12">
    <source>
        <dbReference type="RuleBase" id="RU000483"/>
    </source>
</evidence>
<evidence type="ECO:0000256" key="3">
    <source>
        <dbReference type="ARBA" id="ARBA00022448"/>
    </source>
</evidence>
<evidence type="ECO:0000256" key="11">
    <source>
        <dbReference type="HAMAP-Rule" id="MF_01393"/>
    </source>
</evidence>
<proteinExistence type="inferred from homology"/>
<keyword evidence="5 11" id="KW-0812">Transmembrane</keyword>
<dbReference type="PRINTS" id="PR00123">
    <property type="entry name" value="ATPASEA"/>
</dbReference>
<evidence type="ECO:0000313" key="14">
    <source>
        <dbReference type="Proteomes" id="UP000219573"/>
    </source>
</evidence>
<dbReference type="PANTHER" id="PTHR42823:SF3">
    <property type="entry name" value="ATP SYNTHASE SUBUNIT A, CHLOROPLASTIC"/>
    <property type="match status" value="1"/>
</dbReference>
<keyword evidence="6 11" id="KW-0375">Hydrogen ion transport</keyword>
<organism evidence="13 14">
    <name type="scientific">Orenia metallireducens</name>
    <dbReference type="NCBI Taxonomy" id="1413210"/>
    <lineage>
        <taxon>Bacteria</taxon>
        <taxon>Bacillati</taxon>
        <taxon>Bacillota</taxon>
        <taxon>Clostridia</taxon>
        <taxon>Halanaerobiales</taxon>
        <taxon>Halobacteroidaceae</taxon>
        <taxon>Orenia</taxon>
    </lineage>
</organism>
<dbReference type="OrthoDB" id="9789241at2"/>
<evidence type="ECO:0000256" key="4">
    <source>
        <dbReference type="ARBA" id="ARBA00022547"/>
    </source>
</evidence>
<comment type="function">
    <text evidence="11 12">Key component of the proton channel; it plays a direct role in the translocation of protons across the membrane.</text>
</comment>
<reference evidence="14" key="1">
    <citation type="submission" date="2017-09" db="EMBL/GenBank/DDBJ databases">
        <authorList>
            <person name="Varghese N."/>
            <person name="Submissions S."/>
        </authorList>
    </citation>
    <scope>NUCLEOTIDE SEQUENCE [LARGE SCALE GENOMIC DNA]</scope>
    <source>
        <strain evidence="14">MSL47</strain>
    </source>
</reference>
<evidence type="ECO:0000256" key="10">
    <source>
        <dbReference type="ARBA" id="ARBA00023310"/>
    </source>
</evidence>
<dbReference type="InterPro" id="IPR000568">
    <property type="entry name" value="ATP_synth_F0_asu"/>
</dbReference>
<dbReference type="InterPro" id="IPR045082">
    <property type="entry name" value="ATP_syn_F0_a_bact/chloroplast"/>
</dbReference>
<evidence type="ECO:0000256" key="7">
    <source>
        <dbReference type="ARBA" id="ARBA00022989"/>
    </source>
</evidence>
<comment type="subcellular location">
    <subcellularLocation>
        <location evidence="11 12">Cell membrane</location>
        <topology evidence="11 12">Multi-pass membrane protein</topology>
    </subcellularLocation>
    <subcellularLocation>
        <location evidence="1">Membrane</location>
        <topology evidence="1">Multi-pass membrane protein</topology>
    </subcellularLocation>
</comment>
<dbReference type="CDD" id="cd00310">
    <property type="entry name" value="ATP-synt_Fo_a_6"/>
    <property type="match status" value="1"/>
</dbReference>
<dbReference type="EMBL" id="OBDZ01000008">
    <property type="protein sequence ID" value="SNY24135.1"/>
    <property type="molecule type" value="Genomic_DNA"/>
</dbReference>
<keyword evidence="7 11" id="KW-1133">Transmembrane helix</keyword>
<dbReference type="InterPro" id="IPR023011">
    <property type="entry name" value="ATP_synth_F0_asu_AS"/>
</dbReference>
<dbReference type="GO" id="GO:0045259">
    <property type="term" value="C:proton-transporting ATP synthase complex"/>
    <property type="evidence" value="ECO:0007669"/>
    <property type="project" value="UniProtKB-KW"/>
</dbReference>
<dbReference type="Proteomes" id="UP000219573">
    <property type="component" value="Unassembled WGS sequence"/>
</dbReference>
<dbReference type="InterPro" id="IPR035908">
    <property type="entry name" value="F0_ATP_A_sf"/>
</dbReference>
<keyword evidence="14" id="KW-1185">Reference proteome</keyword>
<comment type="similarity">
    <text evidence="2 11 12">Belongs to the ATPase A chain family.</text>
</comment>
<keyword evidence="4 11" id="KW-0138">CF(0)</keyword>
<dbReference type="PANTHER" id="PTHR42823">
    <property type="entry name" value="ATP SYNTHASE SUBUNIT A, CHLOROPLASTIC"/>
    <property type="match status" value="1"/>
</dbReference>
<evidence type="ECO:0000256" key="8">
    <source>
        <dbReference type="ARBA" id="ARBA00023065"/>
    </source>
</evidence>
<dbReference type="GO" id="GO:0046933">
    <property type="term" value="F:proton-transporting ATP synthase activity, rotational mechanism"/>
    <property type="evidence" value="ECO:0007669"/>
    <property type="project" value="UniProtKB-UniRule"/>
</dbReference>
<dbReference type="PROSITE" id="PS00449">
    <property type="entry name" value="ATPASE_A"/>
    <property type="match status" value="1"/>
</dbReference>
<name>A0A285GL08_9FIRM</name>
<keyword evidence="11" id="KW-1003">Cell membrane</keyword>
<evidence type="ECO:0000256" key="1">
    <source>
        <dbReference type="ARBA" id="ARBA00004141"/>
    </source>
</evidence>
<dbReference type="NCBIfam" id="TIGR01131">
    <property type="entry name" value="ATP_synt_6_or_A"/>
    <property type="match status" value="1"/>
</dbReference>
<evidence type="ECO:0000256" key="5">
    <source>
        <dbReference type="ARBA" id="ARBA00022692"/>
    </source>
</evidence>
<protein>
    <recommendedName>
        <fullName evidence="11 12">ATP synthase subunit a</fullName>
    </recommendedName>
    <alternativeName>
        <fullName evidence="11">ATP synthase F0 sector subunit a</fullName>
    </alternativeName>
    <alternativeName>
        <fullName evidence="11">F-ATPase subunit 6</fullName>
    </alternativeName>
</protein>
<feature type="transmembrane region" description="Helical" evidence="11">
    <location>
        <begin position="128"/>
        <end position="147"/>
    </location>
</feature>
<feature type="transmembrane region" description="Helical" evidence="11">
    <location>
        <begin position="93"/>
        <end position="113"/>
    </location>
</feature>
<feature type="transmembrane region" description="Helical" evidence="11">
    <location>
        <begin position="159"/>
        <end position="179"/>
    </location>
</feature>
<accession>A0A285GL08</accession>
<keyword evidence="10 11" id="KW-0066">ATP synthesis</keyword>
<gene>
    <name evidence="11" type="primary">atpB</name>
    <name evidence="13" type="ORF">SAMN06265827_10851</name>
</gene>
<dbReference type="Gene3D" id="1.20.120.220">
    <property type="entry name" value="ATP synthase, F0 complex, subunit A"/>
    <property type="match status" value="1"/>
</dbReference>
<evidence type="ECO:0000256" key="9">
    <source>
        <dbReference type="ARBA" id="ARBA00023136"/>
    </source>
</evidence>
<keyword evidence="3 11" id="KW-0813">Transport</keyword>